<comment type="subcellular location">
    <subcellularLocation>
        <location evidence="1">Nucleus</location>
    </subcellularLocation>
</comment>
<protein>
    <recommendedName>
        <fullName evidence="6">HSF-type DNA-binding domain-containing protein</fullName>
    </recommendedName>
</protein>
<dbReference type="InterPro" id="IPR036390">
    <property type="entry name" value="WH_DNA-bd_sf"/>
</dbReference>
<evidence type="ECO:0000256" key="1">
    <source>
        <dbReference type="ARBA" id="ARBA00004123"/>
    </source>
</evidence>
<dbReference type="SUPFAM" id="SSF46785">
    <property type="entry name" value="Winged helix' DNA-binding domain"/>
    <property type="match status" value="1"/>
</dbReference>
<keyword evidence="2" id="KW-0238">DNA-binding</keyword>
<dbReference type="SMART" id="SM00415">
    <property type="entry name" value="HSF"/>
    <property type="match status" value="1"/>
</dbReference>
<keyword evidence="3" id="KW-0539">Nucleus</keyword>
<dbReference type="Gene3D" id="1.10.10.10">
    <property type="entry name" value="Winged helix-like DNA-binding domain superfamily/Winged helix DNA-binding domain"/>
    <property type="match status" value="1"/>
</dbReference>
<accession>A0AAV2YUD7</accession>
<sequence>RLGLRSSSAPAPPGPARLGPDPGSAPSNSVNAASIASPRKAPTAAALIATRVPKFLRCLYEILHVEDPTILSWSKDGTNFQIHDTKRLEEFVLPKYFKHGKFASFQRQLNNFGFRKWTKTQSNVCTFSHYYFVKRHPEQLVELIIQQNEQNQHRPNTHKPYKMPPPSETNGAGKRKRDTPPGLPLAKAPKKEGQTSLTGWLDTKDVDTVCFVGKPGQAFENNQSEDAAASTQSPLIKQEEPAFDLDVEPWGLMIDVMPLQWSMDNKTAVGGDSPTTISAPIEPVFNFELGDLLLPTSSVTSQQSIDEERLIDLRMLNEYFASTSGHDNATNEPEFGRAQAHGWENEFFSKNDMDMYAQDPELWIN</sequence>
<comment type="similarity">
    <text evidence="4">Belongs to the HSF family.</text>
</comment>
<evidence type="ECO:0000256" key="5">
    <source>
        <dbReference type="SAM" id="MobiDB-lite"/>
    </source>
</evidence>
<evidence type="ECO:0000259" key="6">
    <source>
        <dbReference type="SMART" id="SM00415"/>
    </source>
</evidence>
<name>A0AAV2YUD7_9STRA</name>
<feature type="non-terminal residue" evidence="7">
    <location>
        <position position="1"/>
    </location>
</feature>
<feature type="domain" description="HSF-type DNA-binding" evidence="6">
    <location>
        <begin position="51"/>
        <end position="146"/>
    </location>
</feature>
<evidence type="ECO:0000313" key="8">
    <source>
        <dbReference type="Proteomes" id="UP001146120"/>
    </source>
</evidence>
<dbReference type="FunFam" id="1.10.10.10:FF:000286">
    <property type="entry name" value="Heat shock transcription factor"/>
    <property type="match status" value="1"/>
</dbReference>
<dbReference type="PANTHER" id="PTHR10015:SF427">
    <property type="entry name" value="HEAT SHOCK FACTOR PROTEIN"/>
    <property type="match status" value="1"/>
</dbReference>
<keyword evidence="8" id="KW-1185">Reference proteome</keyword>
<proteinExistence type="inferred from homology"/>
<feature type="region of interest" description="Disordered" evidence="5">
    <location>
        <begin position="151"/>
        <end position="199"/>
    </location>
</feature>
<dbReference type="PANTHER" id="PTHR10015">
    <property type="entry name" value="HEAT SHOCK TRANSCRIPTION FACTOR"/>
    <property type="match status" value="1"/>
</dbReference>
<reference evidence="7" key="1">
    <citation type="submission" date="2022-11" db="EMBL/GenBank/DDBJ databases">
        <authorList>
            <person name="Morgan W.R."/>
            <person name="Tartar A."/>
        </authorList>
    </citation>
    <scope>NUCLEOTIDE SEQUENCE</scope>
    <source>
        <strain evidence="7">ARSEF 373</strain>
    </source>
</reference>
<dbReference type="PRINTS" id="PR00056">
    <property type="entry name" value="HSFDOMAIN"/>
</dbReference>
<comment type="caution">
    <text evidence="7">The sequence shown here is derived from an EMBL/GenBank/DDBJ whole genome shotgun (WGS) entry which is preliminary data.</text>
</comment>
<dbReference type="EMBL" id="DAKRPA010000149">
    <property type="protein sequence ID" value="DAZ96996.1"/>
    <property type="molecule type" value="Genomic_DNA"/>
</dbReference>
<feature type="compositionally biased region" description="Polar residues" evidence="5">
    <location>
        <begin position="25"/>
        <end position="34"/>
    </location>
</feature>
<organism evidence="7 8">
    <name type="scientific">Lagenidium giganteum</name>
    <dbReference type="NCBI Taxonomy" id="4803"/>
    <lineage>
        <taxon>Eukaryota</taxon>
        <taxon>Sar</taxon>
        <taxon>Stramenopiles</taxon>
        <taxon>Oomycota</taxon>
        <taxon>Peronosporomycetes</taxon>
        <taxon>Pythiales</taxon>
        <taxon>Pythiaceae</taxon>
    </lineage>
</organism>
<dbReference type="Pfam" id="PF00447">
    <property type="entry name" value="HSF_DNA-bind"/>
    <property type="match status" value="1"/>
</dbReference>
<dbReference type="InterPro" id="IPR000232">
    <property type="entry name" value="HSF_DNA-bd"/>
</dbReference>
<evidence type="ECO:0000313" key="7">
    <source>
        <dbReference type="EMBL" id="DAZ96996.1"/>
    </source>
</evidence>
<dbReference type="AlphaFoldDB" id="A0AAV2YUD7"/>
<gene>
    <name evidence="7" type="ORF">N0F65_011911</name>
</gene>
<dbReference type="GO" id="GO:0005634">
    <property type="term" value="C:nucleus"/>
    <property type="evidence" value="ECO:0007669"/>
    <property type="project" value="UniProtKB-SubCell"/>
</dbReference>
<dbReference type="Proteomes" id="UP001146120">
    <property type="component" value="Unassembled WGS sequence"/>
</dbReference>
<evidence type="ECO:0000256" key="4">
    <source>
        <dbReference type="RuleBase" id="RU004020"/>
    </source>
</evidence>
<dbReference type="GO" id="GO:0043565">
    <property type="term" value="F:sequence-specific DNA binding"/>
    <property type="evidence" value="ECO:0007669"/>
    <property type="project" value="InterPro"/>
</dbReference>
<dbReference type="GO" id="GO:0003700">
    <property type="term" value="F:DNA-binding transcription factor activity"/>
    <property type="evidence" value="ECO:0007669"/>
    <property type="project" value="InterPro"/>
</dbReference>
<dbReference type="InterPro" id="IPR036388">
    <property type="entry name" value="WH-like_DNA-bd_sf"/>
</dbReference>
<evidence type="ECO:0000256" key="2">
    <source>
        <dbReference type="ARBA" id="ARBA00023125"/>
    </source>
</evidence>
<evidence type="ECO:0000256" key="3">
    <source>
        <dbReference type="ARBA" id="ARBA00023242"/>
    </source>
</evidence>
<feature type="region of interest" description="Disordered" evidence="5">
    <location>
        <begin position="1"/>
        <end position="36"/>
    </location>
</feature>
<reference evidence="7" key="2">
    <citation type="journal article" date="2023" name="Microbiol Resour">
        <title>Decontamination and Annotation of the Draft Genome Sequence of the Oomycete Lagenidium giganteum ARSEF 373.</title>
        <authorList>
            <person name="Morgan W.R."/>
            <person name="Tartar A."/>
        </authorList>
    </citation>
    <scope>NUCLEOTIDE SEQUENCE</scope>
    <source>
        <strain evidence="7">ARSEF 373</strain>
    </source>
</reference>